<evidence type="ECO:0000256" key="2">
    <source>
        <dbReference type="ARBA" id="ARBA00023125"/>
    </source>
</evidence>
<dbReference type="InterPro" id="IPR028082">
    <property type="entry name" value="Peripla_BP_I"/>
</dbReference>
<dbReference type="CDD" id="cd06267">
    <property type="entry name" value="PBP1_LacI_sugar_binding-like"/>
    <property type="match status" value="1"/>
</dbReference>
<keyword evidence="1" id="KW-0805">Transcription regulation</keyword>
<evidence type="ECO:0000256" key="1">
    <source>
        <dbReference type="ARBA" id="ARBA00023015"/>
    </source>
</evidence>
<evidence type="ECO:0000256" key="3">
    <source>
        <dbReference type="ARBA" id="ARBA00023163"/>
    </source>
</evidence>
<dbReference type="InterPro" id="IPR010982">
    <property type="entry name" value="Lambda_DNA-bd_dom_sf"/>
</dbReference>
<dbReference type="Pfam" id="PF00356">
    <property type="entry name" value="LacI"/>
    <property type="match status" value="1"/>
</dbReference>
<dbReference type="SMART" id="SM00354">
    <property type="entry name" value="HTH_LACI"/>
    <property type="match status" value="1"/>
</dbReference>
<keyword evidence="3" id="KW-0804">Transcription</keyword>
<proteinExistence type="predicted"/>
<dbReference type="SUPFAM" id="SSF47413">
    <property type="entry name" value="lambda repressor-like DNA-binding domains"/>
    <property type="match status" value="1"/>
</dbReference>
<dbReference type="PANTHER" id="PTHR30146">
    <property type="entry name" value="LACI-RELATED TRANSCRIPTIONAL REPRESSOR"/>
    <property type="match status" value="1"/>
</dbReference>
<dbReference type="CDD" id="cd01392">
    <property type="entry name" value="HTH_LacI"/>
    <property type="match status" value="1"/>
</dbReference>
<accession>A0ABX5KY13</accession>
<evidence type="ECO:0000313" key="6">
    <source>
        <dbReference type="Proteomes" id="UP000245712"/>
    </source>
</evidence>
<dbReference type="PANTHER" id="PTHR30146:SF109">
    <property type="entry name" value="HTH-TYPE TRANSCRIPTIONAL REGULATOR GALS"/>
    <property type="match status" value="1"/>
</dbReference>
<comment type="caution">
    <text evidence="5">The sequence shown here is derived from an EMBL/GenBank/DDBJ whole genome shotgun (WGS) entry which is preliminary data.</text>
</comment>
<gene>
    <name evidence="5" type="ORF">C7402_101432</name>
</gene>
<dbReference type="RefSeq" id="WP_116609476.1">
    <property type="nucleotide sequence ID" value="NZ_CAJZAT010000217.1"/>
</dbReference>
<keyword evidence="6" id="KW-1185">Reference proteome</keyword>
<dbReference type="SUPFAM" id="SSF53822">
    <property type="entry name" value="Periplasmic binding protein-like I"/>
    <property type="match status" value="1"/>
</dbReference>
<sequence length="366" mass="38585">MGTTIRDVAQAANVSIGTVSRALKNQPGLSEATRERVVEVARALGYDCGQLRPRIRRLTFLLHRQHNNFAASPFFSHVLHGVEDACREHAIVPALLTAGPADDTVQQLRLHAPDAIAVAGFVEPEMLAALVALQRPLVLIDLWSPGLRSVNIDNAAGAALAMQHLFALGRRRIAFIGGSLAHYSIAQRALGYRRAFFEAGLLFDPSLETTIDGGLDPDTGASLAMQRLLDAARATGSPPPDALFAYNDAAALAAMRVCLAHGLRVPEDIAIIGFDDIAGATHATPPLSTIAVDKEALGRRGVELLLEETPAAAEIRLPVQLVARASTLGAAPLPGVAHMTGHAAGLPVDALATESQGEQAALLKTR</sequence>
<dbReference type="PROSITE" id="PS50932">
    <property type="entry name" value="HTH_LACI_2"/>
    <property type="match status" value="1"/>
</dbReference>
<evidence type="ECO:0000259" key="4">
    <source>
        <dbReference type="PROSITE" id="PS50932"/>
    </source>
</evidence>
<dbReference type="PROSITE" id="PS00356">
    <property type="entry name" value="HTH_LACI_1"/>
    <property type="match status" value="1"/>
</dbReference>
<dbReference type="EMBL" id="QEOB01000001">
    <property type="protein sequence ID" value="PVX97718.1"/>
    <property type="molecule type" value="Genomic_DNA"/>
</dbReference>
<dbReference type="Proteomes" id="UP000245712">
    <property type="component" value="Unassembled WGS sequence"/>
</dbReference>
<keyword evidence="2" id="KW-0238">DNA-binding</keyword>
<organism evidence="5 6">
    <name type="scientific">Paraburkholderia unamae</name>
    <dbReference type="NCBI Taxonomy" id="219649"/>
    <lineage>
        <taxon>Bacteria</taxon>
        <taxon>Pseudomonadati</taxon>
        <taxon>Pseudomonadota</taxon>
        <taxon>Betaproteobacteria</taxon>
        <taxon>Burkholderiales</taxon>
        <taxon>Burkholderiaceae</taxon>
        <taxon>Paraburkholderia</taxon>
    </lineage>
</organism>
<dbReference type="Gene3D" id="3.40.50.2300">
    <property type="match status" value="2"/>
</dbReference>
<feature type="domain" description="HTH lacI-type" evidence="4">
    <location>
        <begin position="3"/>
        <end position="46"/>
    </location>
</feature>
<dbReference type="Pfam" id="PF13377">
    <property type="entry name" value="Peripla_BP_3"/>
    <property type="match status" value="1"/>
</dbReference>
<dbReference type="InterPro" id="IPR046335">
    <property type="entry name" value="LacI/GalR-like_sensor"/>
</dbReference>
<reference evidence="5 6" key="1">
    <citation type="submission" date="2018-05" db="EMBL/GenBank/DDBJ databases">
        <title>Genomic Encyclopedia of Type Strains, Phase IV (KMG-V): Genome sequencing to study the core and pangenomes of soil and plant-associated prokaryotes.</title>
        <authorList>
            <person name="Whitman W."/>
        </authorList>
    </citation>
    <scope>NUCLEOTIDE SEQUENCE [LARGE SCALE GENOMIC DNA]</scope>
    <source>
        <strain evidence="5 6">SCZa-39</strain>
    </source>
</reference>
<evidence type="ECO:0000313" key="5">
    <source>
        <dbReference type="EMBL" id="PVX97718.1"/>
    </source>
</evidence>
<dbReference type="Gene3D" id="1.10.260.40">
    <property type="entry name" value="lambda repressor-like DNA-binding domains"/>
    <property type="match status" value="1"/>
</dbReference>
<protein>
    <submittedName>
        <fullName evidence="5">LacI family transcriptional regulator</fullName>
    </submittedName>
</protein>
<dbReference type="InterPro" id="IPR000843">
    <property type="entry name" value="HTH_LacI"/>
</dbReference>
<name>A0ABX5KY13_9BURK</name>